<feature type="transmembrane region" description="Helical" evidence="11">
    <location>
        <begin position="358"/>
        <end position="377"/>
    </location>
</feature>
<keyword evidence="7" id="KW-0496">Mitochondrion</keyword>
<evidence type="ECO:0000256" key="10">
    <source>
        <dbReference type="SAM" id="MobiDB-lite"/>
    </source>
</evidence>
<dbReference type="InterPro" id="IPR028055">
    <property type="entry name" value="YidC/Oxa/ALB_C"/>
</dbReference>
<organism evidence="13">
    <name type="scientific">Rhodotorula toruloides</name>
    <name type="common">Yeast</name>
    <name type="synonym">Rhodosporidium toruloides</name>
    <dbReference type="NCBI Taxonomy" id="5286"/>
    <lineage>
        <taxon>Eukaryota</taxon>
        <taxon>Fungi</taxon>
        <taxon>Dikarya</taxon>
        <taxon>Basidiomycota</taxon>
        <taxon>Pucciniomycotina</taxon>
        <taxon>Microbotryomycetes</taxon>
        <taxon>Sporidiobolales</taxon>
        <taxon>Sporidiobolaceae</taxon>
        <taxon>Rhodotorula</taxon>
    </lineage>
</organism>
<proteinExistence type="inferred from homology"/>
<keyword evidence="6 11" id="KW-1133">Transmembrane helix</keyword>
<gene>
    <name evidence="13" type="ORF">RHTO0S_17e03070g</name>
</gene>
<feature type="compositionally biased region" description="Low complexity" evidence="10">
    <location>
        <begin position="128"/>
        <end position="146"/>
    </location>
</feature>
<evidence type="ECO:0000259" key="12">
    <source>
        <dbReference type="Pfam" id="PF02096"/>
    </source>
</evidence>
<dbReference type="NCBIfam" id="TIGR03592">
    <property type="entry name" value="yidC_oxa1_cterm"/>
    <property type="match status" value="1"/>
</dbReference>
<feature type="transmembrane region" description="Helical" evidence="11">
    <location>
        <begin position="310"/>
        <end position="330"/>
    </location>
</feature>
<feature type="region of interest" description="Disordered" evidence="10">
    <location>
        <begin position="496"/>
        <end position="519"/>
    </location>
</feature>
<dbReference type="GO" id="GO:0032977">
    <property type="term" value="F:membrane insertase activity"/>
    <property type="evidence" value="ECO:0007669"/>
    <property type="project" value="InterPro"/>
</dbReference>
<sequence length="595" mass="63867">MSKVAPTVFSSPTSSTPRLALVFTRVHRLNRGRACQSAPMAHCNPARALRVALAAPARQHTPLNTLARQAARSPALLFASSSTSSLFARPRSLPPFHRTFASSTPARASVFSSLWGGEVKKAEPLPNAAGEATSAAVSEEASLAATAPPPEPVASSQPVVDSVSVPANDFATLLNPTGPMADPTLTSNYYDGIATGTLDLASLAGSWGPHPIMRLQSMFLHLHESFPLLGHPGLQWAVLIPVVTLGLRFLLFPFLVRSQRNTAKMAIIQPQLLKGMEKLKAAKAAGDLQQMQIAQFETQSLMREHGVNPIANFIFPLCQAAVFMCMFFGIRGLANSGLLSLTTEGFGWVPDLTKSDPYYILPVTSTALTLLTLETGIDGSTTVQTTMTRNMKTIFRALMVVSLPVIAYFPAALLLYWTTNNFISLTQTTLLKLPAVRTALGIPIPPPKPQPGDKNYVKEPSFAEAFKTFGSSIKEKVNETAAEAQKATEMQARFKRAQEQRNQAPASPVAAAGGRKPLAKPLSESTQTIAADLAADVVRKAAAPSAPKLPKEPLVKAEPVVKAETKAVPSSVRDFEREKRRRIAASRAARVVKTE</sequence>
<evidence type="ECO:0000256" key="1">
    <source>
        <dbReference type="ARBA" id="ARBA00004448"/>
    </source>
</evidence>
<accession>A0A061BEP4</accession>
<evidence type="ECO:0000256" key="2">
    <source>
        <dbReference type="ARBA" id="ARBA00009877"/>
    </source>
</evidence>
<feature type="domain" description="Membrane insertase YidC/Oxa/ALB C-terminal" evidence="12">
    <location>
        <begin position="236"/>
        <end position="431"/>
    </location>
</feature>
<feature type="transmembrane region" description="Helical" evidence="11">
    <location>
        <begin position="234"/>
        <end position="256"/>
    </location>
</feature>
<dbReference type="EMBL" id="LK052952">
    <property type="protein sequence ID" value="CDR48414.1"/>
    <property type="molecule type" value="Genomic_DNA"/>
</dbReference>
<dbReference type="GO" id="GO:0032979">
    <property type="term" value="P:protein insertion into mitochondrial inner membrane from matrix"/>
    <property type="evidence" value="ECO:0007669"/>
    <property type="project" value="TreeGrafter"/>
</dbReference>
<dbReference type="Pfam" id="PF02096">
    <property type="entry name" value="60KD_IMP"/>
    <property type="match status" value="1"/>
</dbReference>
<keyword evidence="8 11" id="KW-0472">Membrane</keyword>
<keyword evidence="3 9" id="KW-0812">Transmembrane</keyword>
<dbReference type="GO" id="GO:0005743">
    <property type="term" value="C:mitochondrial inner membrane"/>
    <property type="evidence" value="ECO:0007669"/>
    <property type="project" value="UniProtKB-SubCell"/>
</dbReference>
<evidence type="ECO:0000256" key="6">
    <source>
        <dbReference type="ARBA" id="ARBA00022989"/>
    </source>
</evidence>
<dbReference type="PANTHER" id="PTHR12428">
    <property type="entry name" value="OXA1"/>
    <property type="match status" value="1"/>
</dbReference>
<evidence type="ECO:0000256" key="8">
    <source>
        <dbReference type="ARBA" id="ARBA00023136"/>
    </source>
</evidence>
<comment type="similarity">
    <text evidence="2 9">Belongs to the OXA1/ALB3/YidC family.</text>
</comment>
<dbReference type="CDD" id="cd20069">
    <property type="entry name" value="5TM_Oxa1-like"/>
    <property type="match status" value="1"/>
</dbReference>
<keyword evidence="5" id="KW-0809">Transit peptide</keyword>
<evidence type="ECO:0000256" key="11">
    <source>
        <dbReference type="SAM" id="Phobius"/>
    </source>
</evidence>
<dbReference type="PANTHER" id="PTHR12428:SF66">
    <property type="entry name" value="MITOCHONDRIAL INNER MEMBRANE PROTEIN OXA1L"/>
    <property type="match status" value="1"/>
</dbReference>
<comment type="subcellular location">
    <subcellularLocation>
        <location evidence="9">Membrane</location>
        <topology evidence="9">Multi-pass membrane protein</topology>
    </subcellularLocation>
    <subcellularLocation>
        <location evidence="1">Mitochondrion inner membrane</location>
        <topology evidence="1">Multi-pass membrane protein</topology>
    </subcellularLocation>
</comment>
<protein>
    <submittedName>
        <fullName evidence="13">RHTO0S17e03070g1_1</fullName>
    </submittedName>
</protein>
<dbReference type="OrthoDB" id="2148490at2759"/>
<evidence type="ECO:0000256" key="7">
    <source>
        <dbReference type="ARBA" id="ARBA00023128"/>
    </source>
</evidence>
<evidence type="ECO:0000313" key="13">
    <source>
        <dbReference type="EMBL" id="CDR48414.1"/>
    </source>
</evidence>
<evidence type="ECO:0000256" key="9">
    <source>
        <dbReference type="RuleBase" id="RU003945"/>
    </source>
</evidence>
<keyword evidence="4" id="KW-0999">Mitochondrion inner membrane</keyword>
<dbReference type="AlphaFoldDB" id="A0A061BEP4"/>
<reference evidence="13" key="1">
    <citation type="journal article" date="2014" name="Genome Announc.">
        <title>Draft genome sequence of Rhodosporidium toruloides CECT1137, an oleaginous yeast of biotechnological interest.</title>
        <authorList>
            <person name="Morin N."/>
            <person name="Calcas X."/>
            <person name="Devillers H."/>
            <person name="Durrens P."/>
            <person name="Sherman D.J."/>
            <person name="Nicaud J.-M."/>
            <person name="Neuveglise C."/>
        </authorList>
    </citation>
    <scope>NUCLEOTIDE SEQUENCE</scope>
    <source>
        <strain evidence="13">CECT1137</strain>
    </source>
</reference>
<name>A0A061BEP4_RHOTO</name>
<evidence type="ECO:0000256" key="3">
    <source>
        <dbReference type="ARBA" id="ARBA00022692"/>
    </source>
</evidence>
<feature type="region of interest" description="Disordered" evidence="10">
    <location>
        <begin position="125"/>
        <end position="158"/>
    </location>
</feature>
<evidence type="ECO:0000256" key="5">
    <source>
        <dbReference type="ARBA" id="ARBA00022946"/>
    </source>
</evidence>
<evidence type="ECO:0000256" key="4">
    <source>
        <dbReference type="ARBA" id="ARBA00022792"/>
    </source>
</evidence>
<feature type="transmembrane region" description="Helical" evidence="11">
    <location>
        <begin position="397"/>
        <end position="417"/>
    </location>
</feature>
<dbReference type="InterPro" id="IPR001708">
    <property type="entry name" value="YidC/ALB3/OXA1/COX18"/>
</dbReference>